<dbReference type="CDD" id="cd00383">
    <property type="entry name" value="trans_reg_C"/>
    <property type="match status" value="1"/>
</dbReference>
<proteinExistence type="predicted"/>
<dbReference type="InterPro" id="IPR001867">
    <property type="entry name" value="OmpR/PhoB-type_DNA-bd"/>
</dbReference>
<name>A0ABU0E883_9FIRM</name>
<organism evidence="10 11">
    <name type="scientific">Breznakia pachnodae</name>
    <dbReference type="NCBI Taxonomy" id="265178"/>
    <lineage>
        <taxon>Bacteria</taxon>
        <taxon>Bacillati</taxon>
        <taxon>Bacillota</taxon>
        <taxon>Erysipelotrichia</taxon>
        <taxon>Erysipelotrichales</taxon>
        <taxon>Erysipelotrichaceae</taxon>
        <taxon>Breznakia</taxon>
    </lineage>
</organism>
<feature type="domain" description="OmpR/PhoB-type" evidence="9">
    <location>
        <begin position="125"/>
        <end position="219"/>
    </location>
</feature>
<evidence type="ECO:0000256" key="7">
    <source>
        <dbReference type="PROSITE-ProRule" id="PRU01091"/>
    </source>
</evidence>
<dbReference type="PROSITE" id="PS51755">
    <property type="entry name" value="OMPR_PHOB"/>
    <property type="match status" value="1"/>
</dbReference>
<feature type="DNA-binding region" description="OmpR/PhoB-type" evidence="7">
    <location>
        <begin position="125"/>
        <end position="219"/>
    </location>
</feature>
<dbReference type="EMBL" id="JAUSUR010000009">
    <property type="protein sequence ID" value="MDQ0363107.1"/>
    <property type="molecule type" value="Genomic_DNA"/>
</dbReference>
<dbReference type="SUPFAM" id="SSF52172">
    <property type="entry name" value="CheY-like"/>
    <property type="match status" value="1"/>
</dbReference>
<protein>
    <submittedName>
        <fullName evidence="10">Two-component system response regulator VanR</fullName>
    </submittedName>
</protein>
<accession>A0ABU0E883</accession>
<evidence type="ECO:0000256" key="4">
    <source>
        <dbReference type="ARBA" id="ARBA00023125"/>
    </source>
</evidence>
<keyword evidence="3" id="KW-0805">Transcription regulation</keyword>
<evidence type="ECO:0000256" key="1">
    <source>
        <dbReference type="ARBA" id="ARBA00022553"/>
    </source>
</evidence>
<feature type="modified residue" description="4-aspartylphosphate" evidence="6">
    <location>
        <position position="53"/>
    </location>
</feature>
<dbReference type="RefSeq" id="WP_307411690.1">
    <property type="nucleotide sequence ID" value="NZ_JAUSUR010000009.1"/>
</dbReference>
<dbReference type="InterPro" id="IPR001789">
    <property type="entry name" value="Sig_transdc_resp-reg_receiver"/>
</dbReference>
<evidence type="ECO:0000256" key="5">
    <source>
        <dbReference type="ARBA" id="ARBA00023163"/>
    </source>
</evidence>
<evidence type="ECO:0000259" key="8">
    <source>
        <dbReference type="PROSITE" id="PS50110"/>
    </source>
</evidence>
<evidence type="ECO:0000313" key="11">
    <source>
        <dbReference type="Proteomes" id="UP001230220"/>
    </source>
</evidence>
<keyword evidence="1 6" id="KW-0597">Phosphoprotein</keyword>
<dbReference type="SMART" id="SM00448">
    <property type="entry name" value="REC"/>
    <property type="match status" value="1"/>
</dbReference>
<dbReference type="PANTHER" id="PTHR48111:SF1">
    <property type="entry name" value="TWO-COMPONENT RESPONSE REGULATOR ORR33"/>
    <property type="match status" value="1"/>
</dbReference>
<evidence type="ECO:0000256" key="6">
    <source>
        <dbReference type="PROSITE-ProRule" id="PRU00169"/>
    </source>
</evidence>
<dbReference type="InterPro" id="IPR036388">
    <property type="entry name" value="WH-like_DNA-bd_sf"/>
</dbReference>
<dbReference type="Proteomes" id="UP001230220">
    <property type="component" value="Unassembled WGS sequence"/>
</dbReference>
<evidence type="ECO:0000313" key="10">
    <source>
        <dbReference type="EMBL" id="MDQ0363107.1"/>
    </source>
</evidence>
<dbReference type="InterPro" id="IPR039420">
    <property type="entry name" value="WalR-like"/>
</dbReference>
<feature type="domain" description="Response regulatory" evidence="8">
    <location>
        <begin position="4"/>
        <end position="117"/>
    </location>
</feature>
<evidence type="ECO:0000256" key="3">
    <source>
        <dbReference type="ARBA" id="ARBA00023015"/>
    </source>
</evidence>
<dbReference type="SMART" id="SM00862">
    <property type="entry name" value="Trans_reg_C"/>
    <property type="match status" value="1"/>
</dbReference>
<dbReference type="PROSITE" id="PS50110">
    <property type="entry name" value="RESPONSE_REGULATORY"/>
    <property type="match status" value="1"/>
</dbReference>
<keyword evidence="11" id="KW-1185">Reference proteome</keyword>
<dbReference type="PANTHER" id="PTHR48111">
    <property type="entry name" value="REGULATOR OF RPOS"/>
    <property type="match status" value="1"/>
</dbReference>
<gene>
    <name evidence="10" type="ORF">J2S15_003868</name>
</gene>
<reference evidence="10 11" key="1">
    <citation type="submission" date="2023-07" db="EMBL/GenBank/DDBJ databases">
        <title>Genomic Encyclopedia of Type Strains, Phase IV (KMG-IV): sequencing the most valuable type-strain genomes for metagenomic binning, comparative biology and taxonomic classification.</title>
        <authorList>
            <person name="Goeker M."/>
        </authorList>
    </citation>
    <scope>NUCLEOTIDE SEQUENCE [LARGE SCALE GENOMIC DNA]</scope>
    <source>
        <strain evidence="10 11">DSM 16784</strain>
    </source>
</reference>
<evidence type="ECO:0000256" key="2">
    <source>
        <dbReference type="ARBA" id="ARBA00023012"/>
    </source>
</evidence>
<dbReference type="Pfam" id="PF00072">
    <property type="entry name" value="Response_reg"/>
    <property type="match status" value="1"/>
</dbReference>
<dbReference type="InterPro" id="IPR011006">
    <property type="entry name" value="CheY-like_superfamily"/>
</dbReference>
<dbReference type="Gene3D" id="3.40.50.2300">
    <property type="match status" value="1"/>
</dbReference>
<keyword evidence="4 7" id="KW-0238">DNA-binding</keyword>
<sequence>MKYKILVVEDEKAIQKALMGFLKREGYIVESADDGKTALSLALENEYHLILLDMLLPEMGGEEVLVKLREKKDTPVMIISSLGDELIQLDAYQNSIDDYIVKPFSMNLLLCKIAVLLKRIYPTEKEVVQSGDIRLIVNNYELYRNDEKIEVTTKEFELLQLLFLHKGRVFTREELYTTIWGYDYYGDTRTIDVHIGNIRKKTMLETITTIPGVGYKVEK</sequence>
<dbReference type="Gene3D" id="1.10.10.10">
    <property type="entry name" value="Winged helix-like DNA-binding domain superfamily/Winged helix DNA-binding domain"/>
    <property type="match status" value="1"/>
</dbReference>
<keyword evidence="5" id="KW-0804">Transcription</keyword>
<dbReference type="Pfam" id="PF00486">
    <property type="entry name" value="Trans_reg_C"/>
    <property type="match status" value="1"/>
</dbReference>
<evidence type="ECO:0000259" key="9">
    <source>
        <dbReference type="PROSITE" id="PS51755"/>
    </source>
</evidence>
<keyword evidence="2" id="KW-0902">Two-component regulatory system</keyword>
<comment type="caution">
    <text evidence="10">The sequence shown here is derived from an EMBL/GenBank/DDBJ whole genome shotgun (WGS) entry which is preliminary data.</text>
</comment>